<feature type="transmembrane region" description="Helical" evidence="1">
    <location>
        <begin position="311"/>
        <end position="330"/>
    </location>
</feature>
<keyword evidence="1" id="KW-0812">Transmembrane</keyword>
<dbReference type="Proteomes" id="UP001157910">
    <property type="component" value="Unassembled WGS sequence"/>
</dbReference>
<feature type="transmembrane region" description="Helical" evidence="1">
    <location>
        <begin position="235"/>
        <end position="253"/>
    </location>
</feature>
<dbReference type="RefSeq" id="WP_283407074.1">
    <property type="nucleotide sequence ID" value="NZ_FXUI01000016.1"/>
</dbReference>
<sequence>MPPGGKIPGLDIARTVAIVLAMLNHSFIATNVWRDFFEGKPHVTFAVRLATPMFIILFGALLEIVYRRRAVRDGMQAVTARLFERGLLCWLLYTLTLLPLLLLGKTSVKSALFGALLLGKIPLTDILRYYAILFFMAPLLLVVRQRWGLYPLLATTTLLLLAHPLFVLLPAPDPEFAHYAPARMADLILGIGDAVTGPSVLHSLFFVALGMLIGRILNEERSGEIVARRAATGRFVVLAAALGFGALATALMGPERVTAQSAAGMVLRNANHPFYFFAGACGATSIIALCRLVRHDGIWTQRATIPGRRSLFAFSAGNAFLICVTWDYGFDIPGRLALSGVFFLTVIVLTALYDILMRPTARASSNRLVRVASRCWAAIADPVNQRLRTAALGLTALLWHAPVLSKRAEASGGQCL</sequence>
<feature type="transmembrane region" description="Helical" evidence="1">
    <location>
        <begin position="12"/>
        <end position="33"/>
    </location>
</feature>
<feature type="transmembrane region" description="Helical" evidence="1">
    <location>
        <begin position="45"/>
        <end position="66"/>
    </location>
</feature>
<gene>
    <name evidence="2" type="ORF">SAMN06296065_1164</name>
</gene>
<feature type="transmembrane region" description="Helical" evidence="1">
    <location>
        <begin position="126"/>
        <end position="143"/>
    </location>
</feature>
<reference evidence="2 3" key="1">
    <citation type="submission" date="2017-05" db="EMBL/GenBank/DDBJ databases">
        <authorList>
            <person name="Varghese N."/>
            <person name="Submissions S."/>
        </authorList>
    </citation>
    <scope>NUCLEOTIDE SEQUENCE [LARGE SCALE GENOMIC DNA]</scope>
    <source>
        <strain evidence="2 3">SM16</strain>
    </source>
</reference>
<organism evidence="2 3">
    <name type="scientific">Novosphingobium panipatense</name>
    <dbReference type="NCBI Taxonomy" id="428991"/>
    <lineage>
        <taxon>Bacteria</taxon>
        <taxon>Pseudomonadati</taxon>
        <taxon>Pseudomonadota</taxon>
        <taxon>Alphaproteobacteria</taxon>
        <taxon>Sphingomonadales</taxon>
        <taxon>Sphingomonadaceae</taxon>
        <taxon>Novosphingobium</taxon>
    </lineage>
</organism>
<keyword evidence="1" id="KW-1133">Transmembrane helix</keyword>
<feature type="transmembrane region" description="Helical" evidence="1">
    <location>
        <begin position="336"/>
        <end position="356"/>
    </location>
</feature>
<protein>
    <submittedName>
        <fullName evidence="2">OpgC protein</fullName>
    </submittedName>
</protein>
<evidence type="ECO:0000313" key="2">
    <source>
        <dbReference type="EMBL" id="SMP81027.1"/>
    </source>
</evidence>
<feature type="transmembrane region" description="Helical" evidence="1">
    <location>
        <begin position="150"/>
        <end position="171"/>
    </location>
</feature>
<proteinExistence type="predicted"/>
<comment type="caution">
    <text evidence="2">The sequence shown here is derived from an EMBL/GenBank/DDBJ whole genome shotgun (WGS) entry which is preliminary data.</text>
</comment>
<dbReference type="EMBL" id="FXUI01000016">
    <property type="protein sequence ID" value="SMP81027.1"/>
    <property type="molecule type" value="Genomic_DNA"/>
</dbReference>
<evidence type="ECO:0000313" key="3">
    <source>
        <dbReference type="Proteomes" id="UP001157910"/>
    </source>
</evidence>
<dbReference type="InterPro" id="IPR014550">
    <property type="entry name" value="UCP028704_OpgC"/>
</dbReference>
<accession>A0ABY1QU97</accession>
<keyword evidence="1" id="KW-0472">Membrane</keyword>
<feature type="transmembrane region" description="Helical" evidence="1">
    <location>
        <begin position="87"/>
        <end position="106"/>
    </location>
</feature>
<feature type="transmembrane region" description="Helical" evidence="1">
    <location>
        <begin position="191"/>
        <end position="214"/>
    </location>
</feature>
<keyword evidence="3" id="KW-1185">Reference proteome</keyword>
<name>A0ABY1QU97_9SPHN</name>
<dbReference type="Pfam" id="PF10129">
    <property type="entry name" value="OpgC_C"/>
    <property type="match status" value="1"/>
</dbReference>
<feature type="transmembrane region" description="Helical" evidence="1">
    <location>
        <begin position="273"/>
        <end position="290"/>
    </location>
</feature>
<evidence type="ECO:0000256" key="1">
    <source>
        <dbReference type="SAM" id="Phobius"/>
    </source>
</evidence>